<dbReference type="CDD" id="cd00609">
    <property type="entry name" value="AAT_like"/>
    <property type="match status" value="1"/>
</dbReference>
<dbReference type="InterPro" id="IPR050881">
    <property type="entry name" value="LL-DAP_aminotransferase"/>
</dbReference>
<dbReference type="GO" id="GO:0009016">
    <property type="term" value="F:succinyldiaminopimelate transaminase activity"/>
    <property type="evidence" value="ECO:0007669"/>
    <property type="project" value="UniProtKB-EC"/>
</dbReference>
<protein>
    <submittedName>
        <fullName evidence="5">Succinyldiaminopimelate transaminase</fullName>
        <ecNumber evidence="5">2.6.1.17</ecNumber>
    </submittedName>
</protein>
<name>A0ABS9MQQ0_9BURK</name>
<dbReference type="InterPro" id="IPR019878">
    <property type="entry name" value="DapC_beta/gammaproteobac"/>
</dbReference>
<evidence type="ECO:0000313" key="6">
    <source>
        <dbReference type="Proteomes" id="UP001297600"/>
    </source>
</evidence>
<dbReference type="InterPro" id="IPR004839">
    <property type="entry name" value="Aminotransferase_I/II_large"/>
</dbReference>
<dbReference type="PANTHER" id="PTHR42832:SF3">
    <property type="entry name" value="L-GLUTAMINE--4-(METHYLSULFANYL)-2-OXOBUTANOATE AMINOTRANSFERASE"/>
    <property type="match status" value="1"/>
</dbReference>
<organism evidence="5 6">
    <name type="scientific">Mesosutterella porci</name>
    <dbReference type="NCBI Taxonomy" id="2915351"/>
    <lineage>
        <taxon>Bacteria</taxon>
        <taxon>Pseudomonadati</taxon>
        <taxon>Pseudomonadota</taxon>
        <taxon>Betaproteobacteria</taxon>
        <taxon>Burkholderiales</taxon>
        <taxon>Sutterellaceae</taxon>
        <taxon>Mesosutterella</taxon>
    </lineage>
</organism>
<dbReference type="EMBL" id="JAKNCT010000006">
    <property type="protein sequence ID" value="MCG5030954.1"/>
    <property type="molecule type" value="Genomic_DNA"/>
</dbReference>
<sequence length="406" mass="45625">MNSELALTRPYPFARLRELLKGIQPAMEEISFGIGEPRHPTPRFVLDAYERAFPLFARYPAAKGTPELRGSIAQWIERRYGVKADPETQIVPTNGSREALFSIIQTLVDRHAAGGRPIVVIPDPFYQIYEGSALLAGAEPLYVPLSAENHFQADYSSITDEQWKRVQALIVCSPNNPCGSVMTQQHWDEVLALSERWGFTLISDECYSEIYFDESRPPLGALTAAARRGNDRFENIVICQSLSKRTNVPGMRSGFCAGDARFMKSFLLYRTYHGSAMPTATQAASAAAWSDEEHVRENRELYRRAFAVGQPAFNRYFKAPMPDASFYLWAKSPVEDDLAFTRSLYEQVGIKVLPGTFLSRETADGTVPGRGYVRIALVATEKEILEGTKRLEQFDASLIRPIERAY</sequence>
<reference evidence="5 6" key="1">
    <citation type="submission" date="2022-02" db="EMBL/GenBank/DDBJ databases">
        <title>Mesosutterella porci, a novel member of the family Sutterellaceae from pig feces.</title>
        <authorList>
            <person name="Wylensek D."/>
            <person name="Clavel T."/>
        </authorList>
    </citation>
    <scope>NUCLEOTIDE SEQUENCE [LARGE SCALE GENOMIC DNA]</scope>
    <source>
        <strain evidence="6">oilRF-744-wt-GAM-9</strain>
    </source>
</reference>
<dbReference type="InterPro" id="IPR015421">
    <property type="entry name" value="PyrdxlP-dep_Trfase_major"/>
</dbReference>
<gene>
    <name evidence="5" type="primary">dapC</name>
    <name evidence="5" type="ORF">MAF45_05775</name>
</gene>
<comment type="cofactor">
    <cofactor evidence="1">
        <name>pyridoxal 5'-phosphate</name>
        <dbReference type="ChEBI" id="CHEBI:597326"/>
    </cofactor>
</comment>
<keyword evidence="6" id="KW-1185">Reference proteome</keyword>
<accession>A0ABS9MQQ0</accession>
<dbReference type="NCBIfam" id="TIGR03538">
    <property type="entry name" value="DapC_gpp"/>
    <property type="match status" value="1"/>
</dbReference>
<comment type="caution">
    <text evidence="5">The sequence shown here is derived from an EMBL/GenBank/DDBJ whole genome shotgun (WGS) entry which is preliminary data.</text>
</comment>
<proteinExistence type="predicted"/>
<keyword evidence="3 5" id="KW-0808">Transferase</keyword>
<feature type="domain" description="Aminotransferase class I/classII large" evidence="4">
    <location>
        <begin position="30"/>
        <end position="386"/>
    </location>
</feature>
<evidence type="ECO:0000256" key="1">
    <source>
        <dbReference type="ARBA" id="ARBA00001933"/>
    </source>
</evidence>
<dbReference type="SUPFAM" id="SSF53383">
    <property type="entry name" value="PLP-dependent transferases"/>
    <property type="match status" value="1"/>
</dbReference>
<dbReference type="InterPro" id="IPR015422">
    <property type="entry name" value="PyrdxlP-dep_Trfase_small"/>
</dbReference>
<evidence type="ECO:0000259" key="4">
    <source>
        <dbReference type="Pfam" id="PF00155"/>
    </source>
</evidence>
<dbReference type="RefSeq" id="WP_237978608.1">
    <property type="nucleotide sequence ID" value="NZ_JAKNCT010000006.1"/>
</dbReference>
<dbReference type="Gene3D" id="3.90.1150.10">
    <property type="entry name" value="Aspartate Aminotransferase, domain 1"/>
    <property type="match status" value="1"/>
</dbReference>
<dbReference type="Pfam" id="PF00155">
    <property type="entry name" value="Aminotran_1_2"/>
    <property type="match status" value="1"/>
</dbReference>
<evidence type="ECO:0000256" key="2">
    <source>
        <dbReference type="ARBA" id="ARBA00022576"/>
    </source>
</evidence>
<dbReference type="EC" id="2.6.1.17" evidence="5"/>
<evidence type="ECO:0000313" key="5">
    <source>
        <dbReference type="EMBL" id="MCG5030954.1"/>
    </source>
</evidence>
<keyword evidence="2 5" id="KW-0032">Aminotransferase</keyword>
<dbReference type="Gene3D" id="3.40.640.10">
    <property type="entry name" value="Type I PLP-dependent aspartate aminotransferase-like (Major domain)"/>
    <property type="match status" value="1"/>
</dbReference>
<dbReference type="Proteomes" id="UP001297600">
    <property type="component" value="Unassembled WGS sequence"/>
</dbReference>
<dbReference type="InterPro" id="IPR015424">
    <property type="entry name" value="PyrdxlP-dep_Trfase"/>
</dbReference>
<evidence type="ECO:0000256" key="3">
    <source>
        <dbReference type="ARBA" id="ARBA00022679"/>
    </source>
</evidence>
<dbReference type="PANTHER" id="PTHR42832">
    <property type="entry name" value="AMINO ACID AMINOTRANSFERASE"/>
    <property type="match status" value="1"/>
</dbReference>